<dbReference type="Pfam" id="PF01040">
    <property type="entry name" value="UbiA"/>
    <property type="match status" value="1"/>
</dbReference>
<keyword evidence="7" id="KW-1185">Reference proteome</keyword>
<dbReference type="AlphaFoldDB" id="A0A4Y7PVB9"/>
<evidence type="ECO:0000256" key="3">
    <source>
        <dbReference type="ARBA" id="ARBA00022989"/>
    </source>
</evidence>
<dbReference type="CDD" id="cd13965">
    <property type="entry name" value="PT_UbiA_3"/>
    <property type="match status" value="1"/>
</dbReference>
<dbReference type="EMBL" id="ML170207">
    <property type="protein sequence ID" value="TDL18470.1"/>
    <property type="molecule type" value="Genomic_DNA"/>
</dbReference>
<comment type="subcellular location">
    <subcellularLocation>
        <location evidence="1">Membrane</location>
        <topology evidence="1">Multi-pass membrane protein</topology>
    </subcellularLocation>
</comment>
<feature type="transmembrane region" description="Helical" evidence="5">
    <location>
        <begin position="272"/>
        <end position="290"/>
    </location>
</feature>
<protein>
    <recommendedName>
        <fullName evidence="8">UbiA prenyltransferase</fullName>
    </recommendedName>
</protein>
<evidence type="ECO:0008006" key="8">
    <source>
        <dbReference type="Google" id="ProtNLM"/>
    </source>
</evidence>
<name>A0A4Y7PVB9_9AGAM</name>
<evidence type="ECO:0000256" key="4">
    <source>
        <dbReference type="ARBA" id="ARBA00023136"/>
    </source>
</evidence>
<dbReference type="PANTHER" id="PTHR42723">
    <property type="entry name" value="CHLOROPHYLL SYNTHASE"/>
    <property type="match status" value="1"/>
</dbReference>
<reference evidence="6 7" key="1">
    <citation type="submission" date="2018-06" db="EMBL/GenBank/DDBJ databases">
        <title>A transcriptomic atlas of mushroom development highlights an independent origin of complex multicellularity.</title>
        <authorList>
            <consortium name="DOE Joint Genome Institute"/>
            <person name="Krizsan K."/>
            <person name="Almasi E."/>
            <person name="Merenyi Z."/>
            <person name="Sahu N."/>
            <person name="Viragh M."/>
            <person name="Koszo T."/>
            <person name="Mondo S."/>
            <person name="Kiss B."/>
            <person name="Balint B."/>
            <person name="Kues U."/>
            <person name="Barry K."/>
            <person name="Hegedus J.C."/>
            <person name="Henrissat B."/>
            <person name="Johnson J."/>
            <person name="Lipzen A."/>
            <person name="Ohm R."/>
            <person name="Nagy I."/>
            <person name="Pangilinan J."/>
            <person name="Yan J."/>
            <person name="Xiong Y."/>
            <person name="Grigoriev I.V."/>
            <person name="Hibbett D.S."/>
            <person name="Nagy L.G."/>
        </authorList>
    </citation>
    <scope>NUCLEOTIDE SEQUENCE [LARGE SCALE GENOMIC DNA]</scope>
    <source>
        <strain evidence="6 7">SZMC22713</strain>
    </source>
</reference>
<gene>
    <name evidence="6" type="ORF">BD410DRAFT_728472</name>
</gene>
<keyword evidence="4 5" id="KW-0472">Membrane</keyword>
<evidence type="ECO:0000313" key="6">
    <source>
        <dbReference type="EMBL" id="TDL18470.1"/>
    </source>
</evidence>
<dbReference type="PANTHER" id="PTHR42723:SF1">
    <property type="entry name" value="CHLOROPHYLL SYNTHASE, CHLOROPLASTIC"/>
    <property type="match status" value="1"/>
</dbReference>
<keyword evidence="2 5" id="KW-0812">Transmembrane</keyword>
<evidence type="ECO:0000313" key="7">
    <source>
        <dbReference type="Proteomes" id="UP000294933"/>
    </source>
</evidence>
<keyword evidence="3 5" id="KW-1133">Transmembrane helix</keyword>
<evidence type="ECO:0000256" key="2">
    <source>
        <dbReference type="ARBA" id="ARBA00022692"/>
    </source>
</evidence>
<dbReference type="OrthoDB" id="434972at2759"/>
<dbReference type="Proteomes" id="UP000294933">
    <property type="component" value="Unassembled WGS sequence"/>
</dbReference>
<dbReference type="VEuPathDB" id="FungiDB:BD410DRAFT_728472"/>
<sequence>MWVQLRRSARTHVASVKGVAWTLFLFTYTDYKTIFFPVTAFACVAAPVQSYTRLLHGVIWIWLNLLQCNSSNQYKSAEEDALNRPWRPLPSGRISRSQASKLRWSLVPICIGFSACYGWDVVLANAFLTLTTIMYDELGFAGHWLGKNFCNIFGYVTFEIGATKIIGTSTALDYTAMISILYSALVIFTTIQTQDFPDVIGDSALGRVTIPIKYPEASRKFTFVAMIAWSVFFSSTWALGTLSSLIFCVLGAYVGSRIYLLRTVQDDKRSYVIYNVWLLIAHLLPAQTRWNVLPF</sequence>
<proteinExistence type="predicted"/>
<dbReference type="Gene3D" id="1.10.357.140">
    <property type="entry name" value="UbiA prenyltransferase"/>
    <property type="match status" value="1"/>
</dbReference>
<dbReference type="InterPro" id="IPR000537">
    <property type="entry name" value="UbiA_prenyltransferase"/>
</dbReference>
<evidence type="ECO:0000256" key="5">
    <source>
        <dbReference type="SAM" id="Phobius"/>
    </source>
</evidence>
<evidence type="ECO:0000256" key="1">
    <source>
        <dbReference type="ARBA" id="ARBA00004141"/>
    </source>
</evidence>
<dbReference type="GO" id="GO:0016020">
    <property type="term" value="C:membrane"/>
    <property type="evidence" value="ECO:0007669"/>
    <property type="project" value="UniProtKB-SubCell"/>
</dbReference>
<dbReference type="STRING" id="50990.A0A4Y7PVB9"/>
<accession>A0A4Y7PVB9</accession>
<dbReference type="InterPro" id="IPR050475">
    <property type="entry name" value="Prenyltransferase_related"/>
</dbReference>
<organism evidence="6 7">
    <name type="scientific">Rickenella mellea</name>
    <dbReference type="NCBI Taxonomy" id="50990"/>
    <lineage>
        <taxon>Eukaryota</taxon>
        <taxon>Fungi</taxon>
        <taxon>Dikarya</taxon>
        <taxon>Basidiomycota</taxon>
        <taxon>Agaricomycotina</taxon>
        <taxon>Agaricomycetes</taxon>
        <taxon>Hymenochaetales</taxon>
        <taxon>Rickenellaceae</taxon>
        <taxon>Rickenella</taxon>
    </lineage>
</organism>
<dbReference type="GO" id="GO:0016765">
    <property type="term" value="F:transferase activity, transferring alkyl or aryl (other than methyl) groups"/>
    <property type="evidence" value="ECO:0007669"/>
    <property type="project" value="InterPro"/>
</dbReference>
<dbReference type="InterPro" id="IPR044878">
    <property type="entry name" value="UbiA_sf"/>
</dbReference>